<evidence type="ECO:0000313" key="1">
    <source>
        <dbReference type="EMBL" id="SDP54853.1"/>
    </source>
</evidence>
<dbReference type="RefSeq" id="WP_089970405.1">
    <property type="nucleotide sequence ID" value="NZ_FNJM01000007.1"/>
</dbReference>
<gene>
    <name evidence="1" type="ORF">SAMN04488529_107117</name>
</gene>
<keyword evidence="2" id="KW-1185">Reference proteome</keyword>
<accession>A0A1H0TLK7</accession>
<dbReference type="STRING" id="94869.SAMN04488529_107117"/>
<dbReference type="OrthoDB" id="15023at2"/>
<protein>
    <recommendedName>
        <fullName evidence="3">Transposase</fullName>
    </recommendedName>
</protein>
<reference evidence="1 2" key="1">
    <citation type="submission" date="2016-10" db="EMBL/GenBank/DDBJ databases">
        <authorList>
            <person name="de Groot N.N."/>
        </authorList>
    </citation>
    <scope>NUCLEOTIDE SEQUENCE [LARGE SCALE GENOMIC DNA]</scope>
    <source>
        <strain evidence="1 2">DSM 12272</strain>
    </source>
</reference>
<evidence type="ECO:0000313" key="2">
    <source>
        <dbReference type="Proteomes" id="UP000198597"/>
    </source>
</evidence>
<organism evidence="1 2">
    <name type="scientific">Clostridium gasigenes</name>
    <dbReference type="NCBI Taxonomy" id="94869"/>
    <lineage>
        <taxon>Bacteria</taxon>
        <taxon>Bacillati</taxon>
        <taxon>Bacillota</taxon>
        <taxon>Clostridia</taxon>
        <taxon>Eubacteriales</taxon>
        <taxon>Clostridiaceae</taxon>
        <taxon>Clostridium</taxon>
    </lineage>
</organism>
<dbReference type="AlphaFoldDB" id="A0A1H0TLK7"/>
<dbReference type="EMBL" id="FNJM01000007">
    <property type="protein sequence ID" value="SDP54853.1"/>
    <property type="molecule type" value="Genomic_DNA"/>
</dbReference>
<proteinExistence type="predicted"/>
<dbReference type="Proteomes" id="UP000198597">
    <property type="component" value="Unassembled WGS sequence"/>
</dbReference>
<name>A0A1H0TLK7_9CLOT</name>
<evidence type="ECO:0008006" key="3">
    <source>
        <dbReference type="Google" id="ProtNLM"/>
    </source>
</evidence>
<sequence>MLQNFFNQVTDKDNNKIDNNLEKLNIVDLYNKKKESITCCPRCESTYFIKHGTYKGLQRFKCKNEECSCTFSVTTNSPWSYSKKNINLWIKYLELMMEGRSIRYCAKYLKINIATSFYWRHKILFAQNSFVEPKILTGCVEMFKVNFKQNFKGCRNIPPHFLRNRQTIWVASAIDVNNNILSRPISQGYFDYAFVEKSFYSKIDENAFINIYTDTNLCYLARKHNKNLTPCTSKNDLIIKSFGVNIKRWLYIFRGIATKYLWSYLSWYIILFKNIHHDIVKLIKLLTLENTFKSNKNFIKTEVCIL</sequence>